<comment type="caution">
    <text evidence="1">The sequence shown here is derived from an EMBL/GenBank/DDBJ whole genome shotgun (WGS) entry which is preliminary data.</text>
</comment>
<reference evidence="1 2" key="1">
    <citation type="submission" date="2017-02" db="EMBL/GenBank/DDBJ databases">
        <title>The new phylogeny of genus Mycobacterium.</title>
        <authorList>
            <person name="Tortoli E."/>
            <person name="Trovato A."/>
            <person name="Cirillo D.M."/>
        </authorList>
    </citation>
    <scope>NUCLEOTIDE SEQUENCE [LARGE SCALE GENOMIC DNA]</scope>
    <source>
        <strain evidence="1 2">RW6</strain>
    </source>
</reference>
<organism evidence="1 2">
    <name type="scientific">Mycobacterium aquaticum</name>
    <dbReference type="NCBI Taxonomy" id="1927124"/>
    <lineage>
        <taxon>Bacteria</taxon>
        <taxon>Bacillati</taxon>
        <taxon>Actinomycetota</taxon>
        <taxon>Actinomycetes</taxon>
        <taxon>Mycobacteriales</taxon>
        <taxon>Mycobacteriaceae</taxon>
        <taxon>Mycobacterium</taxon>
    </lineage>
</organism>
<protein>
    <submittedName>
        <fullName evidence="1">Uncharacterized protein</fullName>
    </submittedName>
</protein>
<gene>
    <name evidence="1" type="ORF">BST13_03305</name>
</gene>
<accession>A0A1X0BAD4</accession>
<dbReference type="RefSeq" id="WP_083160571.1">
    <property type="nucleotide sequence ID" value="NZ_MVHF01000002.1"/>
</dbReference>
<evidence type="ECO:0000313" key="1">
    <source>
        <dbReference type="EMBL" id="ORA39302.1"/>
    </source>
</evidence>
<evidence type="ECO:0000313" key="2">
    <source>
        <dbReference type="Proteomes" id="UP000192448"/>
    </source>
</evidence>
<dbReference type="EMBL" id="MVHF01000002">
    <property type="protein sequence ID" value="ORA39302.1"/>
    <property type="molecule type" value="Genomic_DNA"/>
</dbReference>
<proteinExistence type="predicted"/>
<keyword evidence="2" id="KW-1185">Reference proteome</keyword>
<dbReference type="Proteomes" id="UP000192448">
    <property type="component" value="Unassembled WGS sequence"/>
</dbReference>
<dbReference type="OrthoDB" id="4729713at2"/>
<sequence>MNESQTDLDQYSGALSTCVTAEHGEYHVSIATGHHDVAFADIRPSSSSIDLSIDIAAGNPSPRVRRQLIDAVFHLDVMHNPVTLRATLPLGDVDLLDDVALHCVDIHTRAAGGSCLVDGHLTA</sequence>
<dbReference type="AlphaFoldDB" id="A0A1X0BAD4"/>
<name>A0A1X0BAD4_9MYCO</name>